<accession>A0A392V7N5</accession>
<evidence type="ECO:0000313" key="2">
    <source>
        <dbReference type="Proteomes" id="UP000265520"/>
    </source>
</evidence>
<organism evidence="1 2">
    <name type="scientific">Trifolium medium</name>
    <dbReference type="NCBI Taxonomy" id="97028"/>
    <lineage>
        <taxon>Eukaryota</taxon>
        <taxon>Viridiplantae</taxon>
        <taxon>Streptophyta</taxon>
        <taxon>Embryophyta</taxon>
        <taxon>Tracheophyta</taxon>
        <taxon>Spermatophyta</taxon>
        <taxon>Magnoliopsida</taxon>
        <taxon>eudicotyledons</taxon>
        <taxon>Gunneridae</taxon>
        <taxon>Pentapetalae</taxon>
        <taxon>rosids</taxon>
        <taxon>fabids</taxon>
        <taxon>Fabales</taxon>
        <taxon>Fabaceae</taxon>
        <taxon>Papilionoideae</taxon>
        <taxon>50 kb inversion clade</taxon>
        <taxon>NPAAA clade</taxon>
        <taxon>Hologalegina</taxon>
        <taxon>IRL clade</taxon>
        <taxon>Trifolieae</taxon>
        <taxon>Trifolium</taxon>
    </lineage>
</organism>
<proteinExistence type="predicted"/>
<reference evidence="1 2" key="1">
    <citation type="journal article" date="2018" name="Front. Plant Sci.">
        <title>Red Clover (Trifolium pratense) and Zigzag Clover (T. medium) - A Picture of Genomic Similarities and Differences.</title>
        <authorList>
            <person name="Dluhosova J."/>
            <person name="Istvanek J."/>
            <person name="Nedelnik J."/>
            <person name="Repkova J."/>
        </authorList>
    </citation>
    <scope>NUCLEOTIDE SEQUENCE [LARGE SCALE GENOMIC DNA]</scope>
    <source>
        <strain evidence="2">cv. 10/8</strain>
        <tissue evidence="1">Leaf</tissue>
    </source>
</reference>
<dbReference type="Proteomes" id="UP000265520">
    <property type="component" value="Unassembled WGS sequence"/>
</dbReference>
<comment type="caution">
    <text evidence="1">The sequence shown here is derived from an EMBL/GenBank/DDBJ whole genome shotgun (WGS) entry which is preliminary data.</text>
</comment>
<keyword evidence="2" id="KW-1185">Reference proteome</keyword>
<name>A0A392V7N5_9FABA</name>
<sequence>MNSRKNRLLDDSMKTTAVSGASAVVGGAMEALWRQTCYEGEQIVIPVHEGEEQ</sequence>
<dbReference type="AlphaFoldDB" id="A0A392V7N5"/>
<protein>
    <submittedName>
        <fullName evidence="1">Uncharacterized protein</fullName>
    </submittedName>
</protein>
<dbReference type="EMBL" id="LXQA011067281">
    <property type="protein sequence ID" value="MCI83443.1"/>
    <property type="molecule type" value="Genomic_DNA"/>
</dbReference>
<evidence type="ECO:0000313" key="1">
    <source>
        <dbReference type="EMBL" id="MCI83443.1"/>
    </source>
</evidence>
<feature type="non-terminal residue" evidence="1">
    <location>
        <position position="53"/>
    </location>
</feature>